<reference evidence="1 2" key="1">
    <citation type="submission" date="2024-02" db="EMBL/GenBank/DDBJ databases">
        <title>de novo genome assembly of Solanum bulbocastanum strain 11H21.</title>
        <authorList>
            <person name="Hosaka A.J."/>
        </authorList>
    </citation>
    <scope>NUCLEOTIDE SEQUENCE [LARGE SCALE GENOMIC DNA]</scope>
    <source>
        <tissue evidence="1">Young leaves</tissue>
    </source>
</reference>
<sequence length="99" mass="11622">MSSDINSSNFIALMYYFESLSERWKFEIFSKTTPTDAVRSIILSKGFKFVAKSHEIWRNFFPNDYQEIIDRSEFPVVCNTKKELFSVCVILPFSLMEAN</sequence>
<evidence type="ECO:0000313" key="2">
    <source>
        <dbReference type="Proteomes" id="UP001371456"/>
    </source>
</evidence>
<proteinExistence type="predicted"/>
<comment type="caution">
    <text evidence="1">The sequence shown here is derived from an EMBL/GenBank/DDBJ whole genome shotgun (WGS) entry which is preliminary data.</text>
</comment>
<protein>
    <submittedName>
        <fullName evidence="1">Uncharacterized protein</fullName>
    </submittedName>
</protein>
<dbReference type="Proteomes" id="UP001371456">
    <property type="component" value="Unassembled WGS sequence"/>
</dbReference>
<dbReference type="SUPFAM" id="SSF81383">
    <property type="entry name" value="F-box domain"/>
    <property type="match status" value="1"/>
</dbReference>
<dbReference type="EMBL" id="JBANQN010000009">
    <property type="protein sequence ID" value="KAK6779986.1"/>
    <property type="molecule type" value="Genomic_DNA"/>
</dbReference>
<name>A0AAN8T7B0_SOLBU</name>
<dbReference type="InterPro" id="IPR036047">
    <property type="entry name" value="F-box-like_dom_sf"/>
</dbReference>
<organism evidence="1 2">
    <name type="scientific">Solanum bulbocastanum</name>
    <name type="common">Wild potato</name>
    <dbReference type="NCBI Taxonomy" id="147425"/>
    <lineage>
        <taxon>Eukaryota</taxon>
        <taxon>Viridiplantae</taxon>
        <taxon>Streptophyta</taxon>
        <taxon>Embryophyta</taxon>
        <taxon>Tracheophyta</taxon>
        <taxon>Spermatophyta</taxon>
        <taxon>Magnoliopsida</taxon>
        <taxon>eudicotyledons</taxon>
        <taxon>Gunneridae</taxon>
        <taxon>Pentapetalae</taxon>
        <taxon>asterids</taxon>
        <taxon>lamiids</taxon>
        <taxon>Solanales</taxon>
        <taxon>Solanaceae</taxon>
        <taxon>Solanoideae</taxon>
        <taxon>Solaneae</taxon>
        <taxon>Solanum</taxon>
    </lineage>
</organism>
<dbReference type="AlphaFoldDB" id="A0AAN8T7B0"/>
<accession>A0AAN8T7B0</accession>
<gene>
    <name evidence="1" type="ORF">RDI58_022170</name>
</gene>
<keyword evidence="2" id="KW-1185">Reference proteome</keyword>
<evidence type="ECO:0000313" key="1">
    <source>
        <dbReference type="EMBL" id="KAK6779986.1"/>
    </source>
</evidence>